<protein>
    <recommendedName>
        <fullName evidence="4">DUF1614 domain-containing protein</fullName>
    </recommendedName>
</protein>
<dbReference type="EMBL" id="CP002779">
    <property type="protein sequence ID" value="AEH24989.1"/>
    <property type="molecule type" value="Genomic_DNA"/>
</dbReference>
<accession>F8AFM3</accession>
<dbReference type="OrthoDB" id="46118at2157"/>
<evidence type="ECO:0000256" key="1">
    <source>
        <dbReference type="SAM" id="Phobius"/>
    </source>
</evidence>
<dbReference type="AlphaFoldDB" id="F8AFM3"/>
<feature type="transmembrane region" description="Helical" evidence="1">
    <location>
        <begin position="179"/>
        <end position="196"/>
    </location>
</feature>
<reference evidence="2 3" key="1">
    <citation type="journal article" date="2011" name="J. Bacteriol.">
        <title>Complete genome sequence of the obligate piezophilic hyperthermophilic archaeon Pyrococcus yayanosii CH1.</title>
        <authorList>
            <person name="Jun X."/>
            <person name="Lupeng L."/>
            <person name="Minjuan X."/>
            <person name="Oger P."/>
            <person name="Fengping W."/>
            <person name="Jebbar M."/>
            <person name="Xiang X."/>
        </authorList>
    </citation>
    <scope>NUCLEOTIDE SEQUENCE [LARGE SCALE GENOMIC DNA]</scope>
    <source>
        <strain evidence="3">CH1 / JCM 16557</strain>
    </source>
</reference>
<keyword evidence="1" id="KW-0812">Transmembrane</keyword>
<organism evidence="2 3">
    <name type="scientific">Pyrococcus yayanosii (strain CH1 / JCM 16557)</name>
    <dbReference type="NCBI Taxonomy" id="529709"/>
    <lineage>
        <taxon>Archaea</taxon>
        <taxon>Methanobacteriati</taxon>
        <taxon>Methanobacteriota</taxon>
        <taxon>Thermococci</taxon>
        <taxon>Thermococcales</taxon>
        <taxon>Thermococcaceae</taxon>
        <taxon>Pyrococcus</taxon>
    </lineage>
</organism>
<feature type="transmembrane region" description="Helical" evidence="1">
    <location>
        <begin position="124"/>
        <end position="143"/>
    </location>
</feature>
<dbReference type="STRING" id="529709.PYCH_13170"/>
<evidence type="ECO:0008006" key="4">
    <source>
        <dbReference type="Google" id="ProtNLM"/>
    </source>
</evidence>
<name>F8AFM3_PYRYC</name>
<keyword evidence="1" id="KW-1133">Transmembrane helix</keyword>
<dbReference type="RefSeq" id="WP_013906045.1">
    <property type="nucleotide sequence ID" value="NC_015680.1"/>
</dbReference>
<feature type="transmembrane region" description="Helical" evidence="1">
    <location>
        <begin position="45"/>
        <end position="66"/>
    </location>
</feature>
<feature type="transmembrane region" description="Helical" evidence="1">
    <location>
        <begin position="208"/>
        <end position="230"/>
    </location>
</feature>
<evidence type="ECO:0000313" key="2">
    <source>
        <dbReference type="EMBL" id="AEH24989.1"/>
    </source>
</evidence>
<feature type="transmembrane region" description="Helical" evidence="1">
    <location>
        <begin position="155"/>
        <end position="173"/>
    </location>
</feature>
<dbReference type="Pfam" id="PF07758">
    <property type="entry name" value="DUF1614"/>
    <property type="match status" value="1"/>
</dbReference>
<dbReference type="KEGG" id="pya:PYCH_13170"/>
<dbReference type="HOGENOM" id="CLU_082100_0_0_2"/>
<dbReference type="GeneID" id="10837889"/>
<keyword evidence="1" id="KW-0472">Membrane</keyword>
<feature type="transmembrane region" description="Helical" evidence="1">
    <location>
        <begin position="98"/>
        <end position="118"/>
    </location>
</feature>
<dbReference type="Proteomes" id="UP000008386">
    <property type="component" value="Chromosome"/>
</dbReference>
<gene>
    <name evidence="2" type="ordered locus">PYCH_13170</name>
</gene>
<dbReference type="InterPro" id="IPR011672">
    <property type="entry name" value="DUF1614"/>
</dbReference>
<keyword evidence="3" id="KW-1185">Reference proteome</keyword>
<sequence>MRRLLFSPLTLPLFILFLILLPILLILFAGTIAGAFSKLGIPSTVAYTLFFASLLGSFINIPVGEIRSLVPVLRIREVTVFGITYPIPYVDVGEGRTVVAVNLGGALIPLSVSLYIIGRAAAEYNVALLLRLALSVVVASLIVHSFSRPVRGMGIAVPFFIPPLTAVSLAMLFDVNRPAVAYISGTLGTLIGADLMNWNKFKELGAPMVSIGGAGTFDGVFLAGIVAVLLV</sequence>
<proteinExistence type="predicted"/>
<evidence type="ECO:0000313" key="3">
    <source>
        <dbReference type="Proteomes" id="UP000008386"/>
    </source>
</evidence>
<dbReference type="eggNOG" id="arCOG02159">
    <property type="taxonomic scope" value="Archaea"/>
</dbReference>